<evidence type="ECO:0000313" key="2">
    <source>
        <dbReference type="Proteomes" id="UP000004968"/>
    </source>
</evidence>
<evidence type="ECO:0008006" key="3">
    <source>
        <dbReference type="Google" id="ProtNLM"/>
    </source>
</evidence>
<protein>
    <recommendedName>
        <fullName evidence="3">BppU N-terminal domain-containing protein</fullName>
    </recommendedName>
</protein>
<dbReference type="HOGENOM" id="CLU_184415_0_0_9"/>
<gene>
    <name evidence="1" type="ORF">CLOSTHATH_01618</name>
</gene>
<dbReference type="AlphaFoldDB" id="D3ADE0"/>
<sequence length="96" mass="10940">MDSLRYVIGERKYVRLFVYSYKNEPFYVRAAEYELLNPAGEIETSGTCDVTAVENGTNILVLVEPKLEGTYTLKIDYDIGEEHLKKSVEIEVVADD</sequence>
<dbReference type="Proteomes" id="UP000004968">
    <property type="component" value="Unassembled WGS sequence"/>
</dbReference>
<evidence type="ECO:0000313" key="1">
    <source>
        <dbReference type="EMBL" id="EFD00190.1"/>
    </source>
</evidence>
<comment type="caution">
    <text evidence="1">The sequence shown here is derived from an EMBL/GenBank/DDBJ whole genome shotgun (WGS) entry which is preliminary data.</text>
</comment>
<name>D3ADE0_9FIRM</name>
<dbReference type="RefSeq" id="WP_006772149.1">
    <property type="nucleotide sequence ID" value="NZ_GG667624.1"/>
</dbReference>
<dbReference type="GeneID" id="93150697"/>
<proteinExistence type="predicted"/>
<accession>D3ADE0</accession>
<dbReference type="EMBL" id="ACIO01000119">
    <property type="protein sequence ID" value="EFD00190.1"/>
    <property type="molecule type" value="Genomic_DNA"/>
</dbReference>
<reference evidence="1 2" key="1">
    <citation type="submission" date="2010-01" db="EMBL/GenBank/DDBJ databases">
        <authorList>
            <person name="Weinstock G."/>
            <person name="Sodergren E."/>
            <person name="Clifton S."/>
            <person name="Fulton L."/>
            <person name="Fulton B."/>
            <person name="Courtney L."/>
            <person name="Fronick C."/>
            <person name="Harrison M."/>
            <person name="Strong C."/>
            <person name="Farmer C."/>
            <person name="Delahaunty K."/>
            <person name="Markovic C."/>
            <person name="Hall O."/>
            <person name="Minx P."/>
            <person name="Tomlinson C."/>
            <person name="Mitreva M."/>
            <person name="Nelson J."/>
            <person name="Hou S."/>
            <person name="Wollam A."/>
            <person name="Pepin K.H."/>
            <person name="Johnson M."/>
            <person name="Bhonagiri V."/>
            <person name="Nash W.E."/>
            <person name="Warren W."/>
            <person name="Chinwalla A."/>
            <person name="Mardis E.R."/>
            <person name="Wilson R.K."/>
        </authorList>
    </citation>
    <scope>NUCLEOTIDE SEQUENCE [LARGE SCALE GENOMIC DNA]</scope>
    <source>
        <strain evidence="1 2">DSM 13479</strain>
    </source>
</reference>
<organism evidence="1 2">
    <name type="scientific">Hungatella hathewayi DSM 13479</name>
    <dbReference type="NCBI Taxonomy" id="566550"/>
    <lineage>
        <taxon>Bacteria</taxon>
        <taxon>Bacillati</taxon>
        <taxon>Bacillota</taxon>
        <taxon>Clostridia</taxon>
        <taxon>Lachnospirales</taxon>
        <taxon>Lachnospiraceae</taxon>
        <taxon>Hungatella</taxon>
    </lineage>
</organism>